<dbReference type="Pfam" id="PF14064">
    <property type="entry name" value="HmuY"/>
    <property type="match status" value="1"/>
</dbReference>
<proteinExistence type="predicted"/>
<comment type="caution">
    <text evidence="1">The sequence shown here is derived from an EMBL/GenBank/DDBJ whole genome shotgun (WGS) entry which is preliminary data.</text>
</comment>
<dbReference type="CDD" id="cd12105">
    <property type="entry name" value="HmuY"/>
    <property type="match status" value="1"/>
</dbReference>
<name>A0ABV2A9B6_9GAMM</name>
<dbReference type="Proteomes" id="UP001465331">
    <property type="component" value="Unassembled WGS sequence"/>
</dbReference>
<evidence type="ECO:0000313" key="2">
    <source>
        <dbReference type="Proteomes" id="UP001465331"/>
    </source>
</evidence>
<keyword evidence="2" id="KW-1185">Reference proteome</keyword>
<dbReference type="RefSeq" id="WP_352888740.1">
    <property type="nucleotide sequence ID" value="NZ_JBEPIJ010000006.1"/>
</dbReference>
<gene>
    <name evidence="1" type="ORF">ABSH63_07030</name>
</gene>
<sequence length="103" mass="11404">MHAPRYRRTLNGTPTPRTVTPCSPHRRVVSGVCTFGVDGDYGGHDYAGFCDKGNGNHHISPRDVVYLLRANDGSTWKLRILSYYDADTGESGFPIFEYAPVTP</sequence>
<accession>A0ABV2A9B6</accession>
<dbReference type="InterPro" id="IPR025921">
    <property type="entry name" value="HmuY"/>
</dbReference>
<dbReference type="EMBL" id="JBEPIJ010000006">
    <property type="protein sequence ID" value="MES0873753.1"/>
    <property type="molecule type" value="Genomic_DNA"/>
</dbReference>
<evidence type="ECO:0000313" key="1">
    <source>
        <dbReference type="EMBL" id="MES0873753.1"/>
    </source>
</evidence>
<protein>
    <submittedName>
        <fullName evidence="1">HmuY family protein</fullName>
    </submittedName>
</protein>
<reference evidence="1 2" key="1">
    <citation type="submission" date="2024-06" db="EMBL/GenBank/DDBJ databases">
        <authorList>
            <person name="Li Z."/>
            <person name="Jiang Y."/>
        </authorList>
    </citation>
    <scope>NUCLEOTIDE SEQUENCE [LARGE SCALE GENOMIC DNA]</scope>
    <source>
        <strain evidence="1 2">HSW-8</strain>
    </source>
</reference>
<organism evidence="1 2">
    <name type="scientific">Sinimarinibacterium thermocellulolyticum</name>
    <dbReference type="NCBI Taxonomy" id="3170016"/>
    <lineage>
        <taxon>Bacteria</taxon>
        <taxon>Pseudomonadati</taxon>
        <taxon>Pseudomonadota</taxon>
        <taxon>Gammaproteobacteria</taxon>
        <taxon>Nevskiales</taxon>
        <taxon>Nevskiaceae</taxon>
        <taxon>Sinimarinibacterium</taxon>
    </lineage>
</organism>